<comment type="caution">
    <text evidence="2">The sequence shown here is derived from an EMBL/GenBank/DDBJ whole genome shotgun (WGS) entry which is preliminary data.</text>
</comment>
<reference evidence="2" key="1">
    <citation type="journal article" date="2014" name="Int. J. Syst. Evol. Microbiol.">
        <title>Complete genome sequence of Corynebacterium casei LMG S-19264T (=DSM 44701T), isolated from a smear-ripened cheese.</title>
        <authorList>
            <consortium name="US DOE Joint Genome Institute (JGI-PGF)"/>
            <person name="Walter F."/>
            <person name="Albersmeier A."/>
            <person name="Kalinowski J."/>
            <person name="Ruckert C."/>
        </authorList>
    </citation>
    <scope>NUCLEOTIDE SEQUENCE</scope>
    <source>
        <strain evidence="2">JCM 4125</strain>
    </source>
</reference>
<feature type="region of interest" description="Disordered" evidence="1">
    <location>
        <begin position="128"/>
        <end position="170"/>
    </location>
</feature>
<name>A0A918M1E0_9ACTN</name>
<dbReference type="Proteomes" id="UP000646776">
    <property type="component" value="Unassembled WGS sequence"/>
</dbReference>
<sequence>MISREDLGPPPDEVDPVDVRVARADMFRGGDLAVGYFDEQPGGRWKPTACVGKARFRAVPAPHPHHRDVFTLDGMLFQWMAHDLAPIAPPAAPAPCPGSLSELRATAETVYPLGLADLLTGVLAHGAPRRPASWPDEPSPRCAEKSRLRASPGTARPTIPSRRQPYSVTSAVSCGTGPLATGSSTFTGGSLARSLPQLLLRPASIPLSPGRSPTRSGDPPWRQHRS</sequence>
<evidence type="ECO:0000313" key="3">
    <source>
        <dbReference type="Proteomes" id="UP000646776"/>
    </source>
</evidence>
<organism evidence="2 3">
    <name type="scientific">Streptomyces phaeofaciens</name>
    <dbReference type="NCBI Taxonomy" id="68254"/>
    <lineage>
        <taxon>Bacteria</taxon>
        <taxon>Bacillati</taxon>
        <taxon>Actinomycetota</taxon>
        <taxon>Actinomycetes</taxon>
        <taxon>Kitasatosporales</taxon>
        <taxon>Streptomycetaceae</taxon>
        <taxon>Streptomyces</taxon>
    </lineage>
</organism>
<proteinExistence type="predicted"/>
<dbReference type="AlphaFoldDB" id="A0A918M1E0"/>
<feature type="region of interest" description="Disordered" evidence="1">
    <location>
        <begin position="202"/>
        <end position="226"/>
    </location>
</feature>
<protein>
    <submittedName>
        <fullName evidence="2">Uncharacterized protein</fullName>
    </submittedName>
</protein>
<dbReference type="EMBL" id="BMSA01000040">
    <property type="protein sequence ID" value="GGT92171.1"/>
    <property type="molecule type" value="Genomic_DNA"/>
</dbReference>
<keyword evidence="3" id="KW-1185">Reference proteome</keyword>
<accession>A0A918M1E0</accession>
<reference evidence="2" key="2">
    <citation type="submission" date="2020-09" db="EMBL/GenBank/DDBJ databases">
        <authorList>
            <person name="Sun Q."/>
            <person name="Ohkuma M."/>
        </authorList>
    </citation>
    <scope>NUCLEOTIDE SEQUENCE</scope>
    <source>
        <strain evidence="2">JCM 4125</strain>
    </source>
</reference>
<evidence type="ECO:0000313" key="2">
    <source>
        <dbReference type="EMBL" id="GGT92171.1"/>
    </source>
</evidence>
<gene>
    <name evidence="2" type="ORF">GCM10010226_82730</name>
</gene>
<feature type="compositionally biased region" description="Basic and acidic residues" evidence="1">
    <location>
        <begin position="138"/>
        <end position="147"/>
    </location>
</feature>
<evidence type="ECO:0000256" key="1">
    <source>
        <dbReference type="SAM" id="MobiDB-lite"/>
    </source>
</evidence>